<keyword evidence="1" id="KW-1133">Transmembrane helix</keyword>
<dbReference type="InterPro" id="IPR021313">
    <property type="entry name" value="DUF2909"/>
</dbReference>
<keyword evidence="1" id="KW-0812">Transmembrane</keyword>
<name>A0A1B1YR29_9GAMM</name>
<feature type="transmembrane region" description="Helical" evidence="1">
    <location>
        <begin position="6"/>
        <end position="27"/>
    </location>
</feature>
<keyword evidence="3" id="KW-1185">Reference proteome</keyword>
<proteinExistence type="predicted"/>
<evidence type="ECO:0000256" key="1">
    <source>
        <dbReference type="SAM" id="Phobius"/>
    </source>
</evidence>
<gene>
    <name evidence="2" type="ORF">PG2T_02815</name>
</gene>
<reference evidence="3" key="1">
    <citation type="submission" date="2016-03" db="EMBL/GenBank/DDBJ databases">
        <title>Complete genome sequence of Solimmundus cernigliae, representing a novel lineage of polycyclic aromatic hydrocarbon degraders within the Gammaproteobacteria.</title>
        <authorList>
            <person name="Singleton D.R."/>
            <person name="Dickey A.N."/>
            <person name="Scholl E.H."/>
            <person name="Wright F.A."/>
            <person name="Aitken M.D."/>
        </authorList>
    </citation>
    <scope>NUCLEOTIDE SEQUENCE [LARGE SCALE GENOMIC DNA]</scope>
    <source>
        <strain evidence="3">TR3.2</strain>
    </source>
</reference>
<keyword evidence="1" id="KW-0472">Membrane</keyword>
<evidence type="ECO:0000313" key="2">
    <source>
        <dbReference type="EMBL" id="ANX03225.1"/>
    </source>
</evidence>
<feature type="transmembrane region" description="Helical" evidence="1">
    <location>
        <begin position="39"/>
        <end position="62"/>
    </location>
</feature>
<dbReference type="Proteomes" id="UP000092952">
    <property type="component" value="Chromosome"/>
</dbReference>
<accession>A0A1B1YR29</accession>
<dbReference type="STRING" id="1810504.PG2T_02815"/>
<evidence type="ECO:0000313" key="3">
    <source>
        <dbReference type="Proteomes" id="UP000092952"/>
    </source>
</evidence>
<dbReference type="RefSeq" id="WP_068802731.1">
    <property type="nucleotide sequence ID" value="NZ_CP014671.1"/>
</dbReference>
<dbReference type="EMBL" id="CP014671">
    <property type="protein sequence ID" value="ANX03225.1"/>
    <property type="molecule type" value="Genomic_DNA"/>
</dbReference>
<dbReference type="Pfam" id="PF11137">
    <property type="entry name" value="DUF2909"/>
    <property type="match status" value="1"/>
</dbReference>
<dbReference type="KEGG" id="gbi:PG2T_02815"/>
<organism evidence="2 3">
    <name type="scientific">Immundisolibacter cernigliae</name>
    <dbReference type="NCBI Taxonomy" id="1810504"/>
    <lineage>
        <taxon>Bacteria</taxon>
        <taxon>Pseudomonadati</taxon>
        <taxon>Pseudomonadota</taxon>
        <taxon>Gammaproteobacteria</taxon>
        <taxon>Immundisolibacterales</taxon>
        <taxon>Immundisolibacteraceae</taxon>
        <taxon>Immundisolibacter</taxon>
    </lineage>
</organism>
<protein>
    <submittedName>
        <fullName evidence="2">Uncharacterized protein</fullName>
    </submittedName>
</protein>
<sequence>MLVKAFILAMLAAILIALGSAVFAMLGPKRGQDRMARALTWRIGLSVVLFLLLLAGFASGVLQPHQPFPASPPGHNQ</sequence>
<dbReference type="AlphaFoldDB" id="A0A1B1YR29"/>
<dbReference type="InParanoid" id="A0A1B1YR29"/>